<name>A0A427YCT4_9TREE</name>
<accession>A0A427YCT4</accession>
<feature type="compositionally biased region" description="Low complexity" evidence="1">
    <location>
        <begin position="284"/>
        <end position="294"/>
    </location>
</feature>
<protein>
    <submittedName>
        <fullName evidence="2">Uncharacterized protein</fullName>
    </submittedName>
</protein>
<evidence type="ECO:0000313" key="2">
    <source>
        <dbReference type="EMBL" id="RSH88940.1"/>
    </source>
</evidence>
<dbReference type="EMBL" id="RSCD01000015">
    <property type="protein sequence ID" value="RSH88940.1"/>
    <property type="molecule type" value="Genomic_DNA"/>
</dbReference>
<reference evidence="2 3" key="1">
    <citation type="submission" date="2018-11" db="EMBL/GenBank/DDBJ databases">
        <title>Genome sequence of Saitozyma podzolica DSM 27192.</title>
        <authorList>
            <person name="Aliyu H."/>
            <person name="Gorte O."/>
            <person name="Ochsenreither K."/>
        </authorList>
    </citation>
    <scope>NUCLEOTIDE SEQUENCE [LARGE SCALE GENOMIC DNA]</scope>
    <source>
        <strain evidence="2 3">DSM 27192</strain>
    </source>
</reference>
<proteinExistence type="predicted"/>
<feature type="region of interest" description="Disordered" evidence="1">
    <location>
        <begin position="268"/>
        <end position="294"/>
    </location>
</feature>
<dbReference type="AlphaFoldDB" id="A0A427YCT4"/>
<keyword evidence="3" id="KW-1185">Reference proteome</keyword>
<evidence type="ECO:0000256" key="1">
    <source>
        <dbReference type="SAM" id="MobiDB-lite"/>
    </source>
</evidence>
<organism evidence="2 3">
    <name type="scientific">Saitozyma podzolica</name>
    <dbReference type="NCBI Taxonomy" id="1890683"/>
    <lineage>
        <taxon>Eukaryota</taxon>
        <taxon>Fungi</taxon>
        <taxon>Dikarya</taxon>
        <taxon>Basidiomycota</taxon>
        <taxon>Agaricomycotina</taxon>
        <taxon>Tremellomycetes</taxon>
        <taxon>Tremellales</taxon>
        <taxon>Trimorphomycetaceae</taxon>
        <taxon>Saitozyma</taxon>
    </lineage>
</organism>
<sequence>MSLWLPAIGQVTGTTRQRLVLRVHDDTSISPLTSSGFIANDPRFEGRASRREWDLTQRQFVGGGLRDRPNLIRSIPVHITSGWASRQYDPFVSFVPDNETPPSSWISSTGSFEWAIWEIARRLTKFPDRDEVSLSVIRTARHYPPGYRAPRGYAIWAEPAMWHYIERKLWDSSDEDYPTVIRATRFAKASQELLWYGRIFASDVIQTSTWTRWETPIDLPEEFLIPPKHRPRAGRRWIDWLVFDPEEEGAGEAMEKISARRLQLDKSRGLHERGGEQSAGPIVSVSSSDTESSY</sequence>
<comment type="caution">
    <text evidence="2">The sequence shown here is derived from an EMBL/GenBank/DDBJ whole genome shotgun (WGS) entry which is preliminary data.</text>
</comment>
<dbReference type="OrthoDB" id="2564630at2759"/>
<dbReference type="Proteomes" id="UP000279259">
    <property type="component" value="Unassembled WGS sequence"/>
</dbReference>
<evidence type="ECO:0000313" key="3">
    <source>
        <dbReference type="Proteomes" id="UP000279259"/>
    </source>
</evidence>
<gene>
    <name evidence="2" type="ORF">EHS25_002602</name>
</gene>